<evidence type="ECO:0000256" key="2">
    <source>
        <dbReference type="ARBA" id="ARBA00011036"/>
    </source>
</evidence>
<reference evidence="8 10" key="2">
    <citation type="journal article" date="2013" name="Nature">
        <title>Insights into bilaterian evolution from three spiralian genomes.</title>
        <authorList>
            <person name="Simakov O."/>
            <person name="Marletaz F."/>
            <person name="Cho S.J."/>
            <person name="Edsinger-Gonzales E."/>
            <person name="Havlak P."/>
            <person name="Hellsten U."/>
            <person name="Kuo D.H."/>
            <person name="Larsson T."/>
            <person name="Lv J."/>
            <person name="Arendt D."/>
            <person name="Savage R."/>
            <person name="Osoegawa K."/>
            <person name="de Jong P."/>
            <person name="Grimwood J."/>
            <person name="Chapman J.A."/>
            <person name="Shapiro H."/>
            <person name="Aerts A."/>
            <person name="Otillar R.P."/>
            <person name="Terry A.Y."/>
            <person name="Boore J.L."/>
            <person name="Grigoriev I.V."/>
            <person name="Lindberg D.R."/>
            <person name="Seaver E.C."/>
            <person name="Weisblat D.A."/>
            <person name="Putnam N.H."/>
            <person name="Rokhsar D.S."/>
        </authorList>
    </citation>
    <scope>NUCLEOTIDE SEQUENCE</scope>
</reference>
<dbReference type="Proteomes" id="UP000015101">
    <property type="component" value="Unassembled WGS sequence"/>
</dbReference>
<feature type="domain" description="Ammonium transporter AmtB-like" evidence="7">
    <location>
        <begin position="1"/>
        <end position="228"/>
    </location>
</feature>
<evidence type="ECO:0000256" key="5">
    <source>
        <dbReference type="ARBA" id="ARBA00023136"/>
    </source>
</evidence>
<dbReference type="GO" id="GO:0005886">
    <property type="term" value="C:plasma membrane"/>
    <property type="evidence" value="ECO:0007669"/>
    <property type="project" value="InterPro"/>
</dbReference>
<dbReference type="AlphaFoldDB" id="T1EGM1"/>
<gene>
    <name evidence="9" type="primary">20195721</name>
    <name evidence="8" type="ORF">HELRODRAFT_117320</name>
</gene>
<protein>
    <recommendedName>
        <fullName evidence="7">Ammonium transporter AmtB-like domain-containing protein</fullName>
    </recommendedName>
</protein>
<dbReference type="EnsemblMetazoa" id="HelroT117320">
    <property type="protein sequence ID" value="HelroP117320"/>
    <property type="gene ID" value="HelroG117320"/>
</dbReference>
<dbReference type="Pfam" id="PF00909">
    <property type="entry name" value="Ammonium_transp"/>
    <property type="match status" value="1"/>
</dbReference>
<dbReference type="HOGENOM" id="CLU_1205918_0_0_1"/>
<dbReference type="OMA" id="STANMRI"/>
<evidence type="ECO:0000313" key="10">
    <source>
        <dbReference type="Proteomes" id="UP000015101"/>
    </source>
</evidence>
<keyword evidence="4 6" id="KW-1133">Transmembrane helix</keyword>
<keyword evidence="5 6" id="KW-0472">Membrane</keyword>
<evidence type="ECO:0000256" key="4">
    <source>
        <dbReference type="ARBA" id="ARBA00022989"/>
    </source>
</evidence>
<dbReference type="SUPFAM" id="SSF111352">
    <property type="entry name" value="Ammonium transporter"/>
    <property type="match status" value="1"/>
</dbReference>
<dbReference type="PANTHER" id="PTHR11730">
    <property type="entry name" value="AMMONIUM TRANSPORTER"/>
    <property type="match status" value="1"/>
</dbReference>
<feature type="transmembrane region" description="Helical" evidence="6">
    <location>
        <begin position="123"/>
        <end position="143"/>
    </location>
</feature>
<reference evidence="10" key="1">
    <citation type="submission" date="2012-12" db="EMBL/GenBank/DDBJ databases">
        <authorList>
            <person name="Hellsten U."/>
            <person name="Grimwood J."/>
            <person name="Chapman J.A."/>
            <person name="Shapiro H."/>
            <person name="Aerts A."/>
            <person name="Otillar R.P."/>
            <person name="Terry A.Y."/>
            <person name="Boore J.L."/>
            <person name="Simakov O."/>
            <person name="Marletaz F."/>
            <person name="Cho S.-J."/>
            <person name="Edsinger-Gonzales E."/>
            <person name="Havlak P."/>
            <person name="Kuo D.-H."/>
            <person name="Larsson T."/>
            <person name="Lv J."/>
            <person name="Arendt D."/>
            <person name="Savage R."/>
            <person name="Osoegawa K."/>
            <person name="de Jong P."/>
            <person name="Lindberg D.R."/>
            <person name="Seaver E.C."/>
            <person name="Weisblat D.A."/>
            <person name="Putnam N.H."/>
            <person name="Grigoriev I.V."/>
            <person name="Rokhsar D.S."/>
        </authorList>
    </citation>
    <scope>NUCLEOTIDE SEQUENCE</scope>
</reference>
<dbReference type="RefSeq" id="XP_009016759.1">
    <property type="nucleotide sequence ID" value="XM_009018511.1"/>
</dbReference>
<proteinExistence type="inferred from homology"/>
<keyword evidence="10" id="KW-1185">Reference proteome</keyword>
<dbReference type="Gene3D" id="1.10.3430.10">
    <property type="entry name" value="Ammonium transporter AmtB like domains"/>
    <property type="match status" value="1"/>
</dbReference>
<dbReference type="CTD" id="20195721"/>
<dbReference type="EMBL" id="KB096387">
    <property type="protein sequence ID" value="ESO05143.1"/>
    <property type="molecule type" value="Genomic_DNA"/>
</dbReference>
<evidence type="ECO:0000256" key="1">
    <source>
        <dbReference type="ARBA" id="ARBA00004141"/>
    </source>
</evidence>
<dbReference type="InterPro" id="IPR029020">
    <property type="entry name" value="Ammonium/urea_transptr"/>
</dbReference>
<evidence type="ECO:0000256" key="6">
    <source>
        <dbReference type="SAM" id="Phobius"/>
    </source>
</evidence>
<feature type="transmembrane region" description="Helical" evidence="6">
    <location>
        <begin position="42"/>
        <end position="60"/>
    </location>
</feature>
<dbReference type="InParanoid" id="T1EGM1"/>
<dbReference type="InterPro" id="IPR024041">
    <property type="entry name" value="NH4_transpt_AmtB-like_dom"/>
</dbReference>
<dbReference type="PANTHER" id="PTHR11730:SF60">
    <property type="entry name" value="RH50, ISOFORM D"/>
    <property type="match status" value="1"/>
</dbReference>
<sequence>MLVHMFGAYFGLMVALFTARPGDVQSQSFKELSVYHSDIFTMIGTLFLWLFWPSFNSVFVEGEGRQRSIINSYLALLASVVVAATISALVQKNKRFTMIHIQNATLAGGVVMGTMGNLIVCPWVALLMGTLAGGLTVLGYHFITPCCNQKLKIHDTRGVHNLHALPAILSAIGGIVCAALASHQVYGDRGLLETFPAIFSGRTSAEQAEFQLAALAVTMAISLAAGVVTG</sequence>
<evidence type="ECO:0000256" key="3">
    <source>
        <dbReference type="ARBA" id="ARBA00022692"/>
    </source>
</evidence>
<dbReference type="EMBL" id="AMQM01011458">
    <property type="status" value="NOT_ANNOTATED_CDS"/>
    <property type="molecule type" value="Genomic_DNA"/>
</dbReference>
<dbReference type="GO" id="GO:0008519">
    <property type="term" value="F:ammonium channel activity"/>
    <property type="evidence" value="ECO:0007669"/>
    <property type="project" value="InterPro"/>
</dbReference>
<feature type="transmembrane region" description="Helical" evidence="6">
    <location>
        <begin position="72"/>
        <end position="90"/>
    </location>
</feature>
<comment type="subcellular location">
    <subcellularLocation>
        <location evidence="1">Membrane</location>
        <topology evidence="1">Multi-pass membrane protein</topology>
    </subcellularLocation>
</comment>
<evidence type="ECO:0000313" key="8">
    <source>
        <dbReference type="EMBL" id="ESO05143.1"/>
    </source>
</evidence>
<dbReference type="STRING" id="6412.T1EGM1"/>
<accession>T1EGM1</accession>
<dbReference type="GeneID" id="20195721"/>
<keyword evidence="3 6" id="KW-0812">Transmembrane</keyword>
<name>T1EGM1_HELRO</name>
<organism evidence="9 10">
    <name type="scientific">Helobdella robusta</name>
    <name type="common">Californian leech</name>
    <dbReference type="NCBI Taxonomy" id="6412"/>
    <lineage>
        <taxon>Eukaryota</taxon>
        <taxon>Metazoa</taxon>
        <taxon>Spiralia</taxon>
        <taxon>Lophotrochozoa</taxon>
        <taxon>Annelida</taxon>
        <taxon>Clitellata</taxon>
        <taxon>Hirudinea</taxon>
        <taxon>Rhynchobdellida</taxon>
        <taxon>Glossiphoniidae</taxon>
        <taxon>Helobdella</taxon>
    </lineage>
</organism>
<reference evidence="9" key="3">
    <citation type="submission" date="2015-06" db="UniProtKB">
        <authorList>
            <consortium name="EnsemblMetazoa"/>
        </authorList>
    </citation>
    <scope>IDENTIFICATION</scope>
</reference>
<dbReference type="eggNOG" id="KOG3796">
    <property type="taxonomic scope" value="Eukaryota"/>
</dbReference>
<evidence type="ECO:0000313" key="9">
    <source>
        <dbReference type="EnsemblMetazoa" id="HelroP117320"/>
    </source>
</evidence>
<comment type="similarity">
    <text evidence="2">Belongs to the ammonium transporter (TC 2.A.49) family. Rh subfamily.</text>
</comment>
<dbReference type="OrthoDB" id="534912at2759"/>
<feature type="transmembrane region" description="Helical" evidence="6">
    <location>
        <begin position="164"/>
        <end position="186"/>
    </location>
</feature>
<feature type="transmembrane region" description="Helical" evidence="6">
    <location>
        <begin position="210"/>
        <end position="228"/>
    </location>
</feature>
<dbReference type="InterPro" id="IPR002229">
    <property type="entry name" value="RhesusRHD"/>
</dbReference>
<dbReference type="KEGG" id="hro:HELRODRAFT_117320"/>
<dbReference type="PRINTS" id="PR00342">
    <property type="entry name" value="RHESUSRHD"/>
</dbReference>
<evidence type="ECO:0000259" key="7">
    <source>
        <dbReference type="Pfam" id="PF00909"/>
    </source>
</evidence>